<organism evidence="1 2">
    <name type="scientific">Enterobacter agglomerans</name>
    <name type="common">Erwinia herbicola</name>
    <name type="synonym">Pantoea agglomerans</name>
    <dbReference type="NCBI Taxonomy" id="549"/>
    <lineage>
        <taxon>Bacteria</taxon>
        <taxon>Pseudomonadati</taxon>
        <taxon>Pseudomonadota</taxon>
        <taxon>Gammaproteobacteria</taxon>
        <taxon>Enterobacterales</taxon>
        <taxon>Erwiniaceae</taxon>
        <taxon>Pantoea</taxon>
        <taxon>Pantoea agglomerans group</taxon>
    </lineage>
</organism>
<comment type="caution">
    <text evidence="1">The sequence shown here is derived from an EMBL/GenBank/DDBJ whole genome shotgun (WGS) entry which is preliminary data.</text>
</comment>
<protein>
    <submittedName>
        <fullName evidence="1">Acyl-homoserine-lactone synthase</fullName>
    </submittedName>
</protein>
<dbReference type="Proteomes" id="UP000633731">
    <property type="component" value="Unassembled WGS sequence"/>
</dbReference>
<name>A0ACC5RIT5_ENTAG</name>
<dbReference type="EMBL" id="JAEOXF010000002">
    <property type="protein sequence ID" value="MBK4724611.1"/>
    <property type="molecule type" value="Genomic_DNA"/>
</dbReference>
<evidence type="ECO:0000313" key="1">
    <source>
        <dbReference type="EMBL" id="MBK4724611.1"/>
    </source>
</evidence>
<reference evidence="1" key="1">
    <citation type="submission" date="2021-01" db="EMBL/GenBank/DDBJ databases">
        <title>Draft genome of Pantoea agglomerans Eh 335.</title>
        <authorList>
            <person name="Emsley S.A."/>
            <person name="Oline D.K."/>
            <person name="Saw J.H."/>
            <person name="Ushijima B."/>
            <person name="Videau P."/>
            <person name="Koyack M.J."/>
        </authorList>
    </citation>
    <scope>NUCLEOTIDE SEQUENCE</scope>
    <source>
        <strain evidence="1">Eh 335</strain>
    </source>
</reference>
<proteinExistence type="predicted"/>
<gene>
    <name evidence="1" type="ORF">JJL49_05115</name>
</gene>
<evidence type="ECO:0000313" key="2">
    <source>
        <dbReference type="Proteomes" id="UP000633731"/>
    </source>
</evidence>
<accession>A0ACC5RIT5</accession>
<keyword evidence="2" id="KW-1185">Reference proteome</keyword>
<sequence length="209" mass="24361">MLEIVECKYCYLSFWQLDELFSRRKETFKDRLNWSVNCIDDKEFDEYDNEHASYLLGYLDGSVICGVRFREIKFPNMITGTFACFFKNLTMPDGNYIESSRFFVDKTRSKNMMIEQPPASLQLYLAMIRYSKKHNYDGILTLVSHQMLKILRISGWNAHVIQEGISEKKEKVYIVKLPTDNKSEQGIIKKIDASINKKSGGGDNIKFNS</sequence>